<dbReference type="InterPro" id="IPR008538">
    <property type="entry name" value="Uma2"/>
</dbReference>
<dbReference type="Proteomes" id="UP000640426">
    <property type="component" value="Unassembled WGS sequence"/>
</dbReference>
<dbReference type="InterPro" id="IPR011335">
    <property type="entry name" value="Restrct_endonuc-II-like"/>
</dbReference>
<dbReference type="SUPFAM" id="SSF52980">
    <property type="entry name" value="Restriction endonuclease-like"/>
    <property type="match status" value="1"/>
</dbReference>
<dbReference type="CDD" id="cd06260">
    <property type="entry name" value="DUF820-like"/>
    <property type="match status" value="1"/>
</dbReference>
<dbReference type="GO" id="GO:0004519">
    <property type="term" value="F:endonuclease activity"/>
    <property type="evidence" value="ECO:0007669"/>
    <property type="project" value="UniProtKB-KW"/>
</dbReference>
<evidence type="ECO:0000259" key="1">
    <source>
        <dbReference type="Pfam" id="PF05685"/>
    </source>
</evidence>
<gene>
    <name evidence="2" type="ORF">JAO74_18085</name>
</gene>
<dbReference type="PANTHER" id="PTHR35400:SF3">
    <property type="entry name" value="SLL1072 PROTEIN"/>
    <property type="match status" value="1"/>
</dbReference>
<name>A0ABS0XUG1_9SPHN</name>
<dbReference type="RefSeq" id="WP_199041632.1">
    <property type="nucleotide sequence ID" value="NZ_JAELXS010000020.1"/>
</dbReference>
<keyword evidence="2" id="KW-0255">Endonuclease</keyword>
<keyword evidence="3" id="KW-1185">Reference proteome</keyword>
<comment type="caution">
    <text evidence="2">The sequence shown here is derived from an EMBL/GenBank/DDBJ whole genome shotgun (WGS) entry which is preliminary data.</text>
</comment>
<protein>
    <submittedName>
        <fullName evidence="2">Uma2 family endonuclease</fullName>
    </submittedName>
</protein>
<proteinExistence type="predicted"/>
<evidence type="ECO:0000313" key="3">
    <source>
        <dbReference type="Proteomes" id="UP000640426"/>
    </source>
</evidence>
<keyword evidence="2" id="KW-0378">Hydrolase</keyword>
<accession>A0ABS0XUG1</accession>
<keyword evidence="2" id="KW-0540">Nuclease</keyword>
<dbReference type="Gene3D" id="3.90.1570.10">
    <property type="entry name" value="tt1808, chain A"/>
    <property type="match status" value="1"/>
</dbReference>
<feature type="domain" description="Putative restriction endonuclease" evidence="1">
    <location>
        <begin position="18"/>
        <end position="181"/>
    </location>
</feature>
<evidence type="ECO:0000313" key="2">
    <source>
        <dbReference type="EMBL" id="MBJ6123686.1"/>
    </source>
</evidence>
<dbReference type="EMBL" id="JAELXS010000020">
    <property type="protein sequence ID" value="MBJ6123686.1"/>
    <property type="molecule type" value="Genomic_DNA"/>
</dbReference>
<sequence length="189" mass="20951">MEMNFPSDPPQPFRLRIEDYELLDRSGVFEGQRVELIDGVIIAVNAELLPHTRVKNELMFRLRLALGAMGLTLETLVEPTLALPPGNMPQPDVVVAQVPRVRDYLRVENLAIVIEVGASTLRSDLGVKKALYALHAVPEYWVVDVEARRLHQFWAPDDGQYVQSLTTALASELRSATVAGLVIDGNGIL</sequence>
<dbReference type="PANTHER" id="PTHR35400">
    <property type="entry name" value="SLR1083 PROTEIN"/>
    <property type="match status" value="1"/>
</dbReference>
<dbReference type="InterPro" id="IPR012296">
    <property type="entry name" value="Nuclease_put_TT1808"/>
</dbReference>
<dbReference type="Pfam" id="PF05685">
    <property type="entry name" value="Uma2"/>
    <property type="match status" value="1"/>
</dbReference>
<organism evidence="2 3">
    <name type="scientific">Sphingomonas mollis</name>
    <dbReference type="NCBI Taxonomy" id="2795726"/>
    <lineage>
        <taxon>Bacteria</taxon>
        <taxon>Pseudomonadati</taxon>
        <taxon>Pseudomonadota</taxon>
        <taxon>Alphaproteobacteria</taxon>
        <taxon>Sphingomonadales</taxon>
        <taxon>Sphingomonadaceae</taxon>
        <taxon>Sphingomonas</taxon>
    </lineage>
</organism>
<reference evidence="3" key="1">
    <citation type="submission" date="2020-12" db="EMBL/GenBank/DDBJ databases">
        <title>Hymenobacter sp.</title>
        <authorList>
            <person name="Kim M.K."/>
        </authorList>
    </citation>
    <scope>NUCLEOTIDE SEQUENCE [LARGE SCALE GENOMIC DNA]</scope>
    <source>
        <strain evidence="3">BT553</strain>
    </source>
</reference>